<evidence type="ECO:0000259" key="1">
    <source>
        <dbReference type="PROSITE" id="PS50206"/>
    </source>
</evidence>
<organism evidence="2 3">
    <name type="scientific">Rhodoferax lacus</name>
    <dbReference type="NCBI Taxonomy" id="2184758"/>
    <lineage>
        <taxon>Bacteria</taxon>
        <taxon>Pseudomonadati</taxon>
        <taxon>Pseudomonadota</taxon>
        <taxon>Betaproteobacteria</taxon>
        <taxon>Burkholderiales</taxon>
        <taxon>Comamonadaceae</taxon>
        <taxon>Rhodoferax</taxon>
    </lineage>
</organism>
<dbReference type="InterPro" id="IPR036873">
    <property type="entry name" value="Rhodanese-like_dom_sf"/>
</dbReference>
<dbReference type="Proteomes" id="UP000260665">
    <property type="component" value="Unassembled WGS sequence"/>
</dbReference>
<dbReference type="AlphaFoldDB" id="A0A3E1RBC8"/>
<dbReference type="InterPro" id="IPR001763">
    <property type="entry name" value="Rhodanese-like_dom"/>
</dbReference>
<name>A0A3E1RBC8_9BURK</name>
<protein>
    <submittedName>
        <fullName evidence="2">Sulfurtransferase</fullName>
    </submittedName>
</protein>
<keyword evidence="2" id="KW-0808">Transferase</keyword>
<comment type="caution">
    <text evidence="2">The sequence shown here is derived from an EMBL/GenBank/DDBJ whole genome shotgun (WGS) entry which is preliminary data.</text>
</comment>
<sequence length="116" mass="12433">MPSISVPELAHQLAQGVPLRLLDVRRAQAFAASGVQITGAQWRDPALWLDWKDTIARDLPIVVYCAHGHEISQGLSATLQAMGAEVRHLEGGIAAWQAQGQAVVPVPKPEGAAEIR</sequence>
<feature type="domain" description="Rhodanese" evidence="1">
    <location>
        <begin position="15"/>
        <end position="105"/>
    </location>
</feature>
<gene>
    <name evidence="2" type="ORF">DIC66_11625</name>
</gene>
<accession>A0A3E1RBC8</accession>
<dbReference type="OrthoDB" id="9811849at2"/>
<evidence type="ECO:0000313" key="3">
    <source>
        <dbReference type="Proteomes" id="UP000260665"/>
    </source>
</evidence>
<dbReference type="RefSeq" id="WP_117177332.1">
    <property type="nucleotide sequence ID" value="NZ_QFZK01000006.1"/>
</dbReference>
<proteinExistence type="predicted"/>
<reference evidence="2 3" key="1">
    <citation type="submission" date="2018-05" db="EMBL/GenBank/DDBJ databases">
        <title>Rhodoferax soyangensis sp.nov., isolated from an oligotrophic freshwater lake.</title>
        <authorList>
            <person name="Park M."/>
        </authorList>
    </citation>
    <scope>NUCLEOTIDE SEQUENCE [LARGE SCALE GENOMIC DNA]</scope>
    <source>
        <strain evidence="2 3">IMCC26218</strain>
    </source>
</reference>
<keyword evidence="3" id="KW-1185">Reference proteome</keyword>
<dbReference type="PROSITE" id="PS50206">
    <property type="entry name" value="RHODANESE_3"/>
    <property type="match status" value="1"/>
</dbReference>
<evidence type="ECO:0000313" key="2">
    <source>
        <dbReference type="EMBL" id="RFO96665.1"/>
    </source>
</evidence>
<dbReference type="Pfam" id="PF00581">
    <property type="entry name" value="Rhodanese"/>
    <property type="match status" value="1"/>
</dbReference>
<dbReference type="EMBL" id="QFZK01000006">
    <property type="protein sequence ID" value="RFO96665.1"/>
    <property type="molecule type" value="Genomic_DNA"/>
</dbReference>
<dbReference type="SMART" id="SM00450">
    <property type="entry name" value="RHOD"/>
    <property type="match status" value="1"/>
</dbReference>
<dbReference type="Gene3D" id="3.40.250.10">
    <property type="entry name" value="Rhodanese-like domain"/>
    <property type="match status" value="1"/>
</dbReference>
<dbReference type="GO" id="GO:0016740">
    <property type="term" value="F:transferase activity"/>
    <property type="evidence" value="ECO:0007669"/>
    <property type="project" value="UniProtKB-KW"/>
</dbReference>
<dbReference type="SUPFAM" id="SSF52821">
    <property type="entry name" value="Rhodanese/Cell cycle control phosphatase"/>
    <property type="match status" value="1"/>
</dbReference>